<dbReference type="PANTHER" id="PTHR47326:SF1">
    <property type="entry name" value="HTH PSQ-TYPE DOMAIN-CONTAINING PROTEIN"/>
    <property type="match status" value="1"/>
</dbReference>
<accession>A0AAV8VL56</accession>
<dbReference type="InterPro" id="IPR021109">
    <property type="entry name" value="Peptidase_aspartic_dom_sf"/>
</dbReference>
<feature type="region of interest" description="Disordered" evidence="1">
    <location>
        <begin position="1"/>
        <end position="20"/>
    </location>
</feature>
<evidence type="ECO:0000256" key="1">
    <source>
        <dbReference type="SAM" id="MobiDB-lite"/>
    </source>
</evidence>
<sequence>MVRLGMQKESETHQSTSAEVNKVARYRKVPAEYRVKGARNGFKGNGEPTRSRGPAAEPTGFNVNNQTILSSKHTVEVDCGASVSCVNEQMYRTYLNKYALKLDSTVLKGYIQSQSFVPKGYFWCNVRLKKKEKSIRFYVIKNGGPMIGGRDFLKAFGITLSNINSISQNPIVFEELPFKEQLIQRFMQLEKNCFLAARIYAQKYPNGSHPDVRSLHNLKERFERTGSVSYEKKSRTPTVLNEENQLAISLAVVENPQVSVRVLSNNLNIKKSSISKCLQKNKFHPYHVQLHQALLENDFEKTIHFCQ</sequence>
<dbReference type="Proteomes" id="UP001159042">
    <property type="component" value="Unassembled WGS sequence"/>
</dbReference>
<dbReference type="AlphaFoldDB" id="A0AAV8VL56"/>
<evidence type="ECO:0000313" key="3">
    <source>
        <dbReference type="EMBL" id="KAJ8914692.1"/>
    </source>
</evidence>
<feature type="compositionally biased region" description="Basic and acidic residues" evidence="1">
    <location>
        <begin position="1"/>
        <end position="12"/>
    </location>
</feature>
<comment type="caution">
    <text evidence="3">The sequence shown here is derived from an EMBL/GenBank/DDBJ whole genome shotgun (WGS) entry which is preliminary data.</text>
</comment>
<feature type="domain" description="DUF4817" evidence="2">
    <location>
        <begin position="190"/>
        <end position="228"/>
    </location>
</feature>
<organism evidence="3 4">
    <name type="scientific">Exocentrus adspersus</name>
    <dbReference type="NCBI Taxonomy" id="1586481"/>
    <lineage>
        <taxon>Eukaryota</taxon>
        <taxon>Metazoa</taxon>
        <taxon>Ecdysozoa</taxon>
        <taxon>Arthropoda</taxon>
        <taxon>Hexapoda</taxon>
        <taxon>Insecta</taxon>
        <taxon>Pterygota</taxon>
        <taxon>Neoptera</taxon>
        <taxon>Endopterygota</taxon>
        <taxon>Coleoptera</taxon>
        <taxon>Polyphaga</taxon>
        <taxon>Cucujiformia</taxon>
        <taxon>Chrysomeloidea</taxon>
        <taxon>Cerambycidae</taxon>
        <taxon>Lamiinae</taxon>
        <taxon>Acanthocinini</taxon>
        <taxon>Exocentrus</taxon>
    </lineage>
</organism>
<evidence type="ECO:0000259" key="2">
    <source>
        <dbReference type="Pfam" id="PF16087"/>
    </source>
</evidence>
<feature type="region of interest" description="Disordered" evidence="1">
    <location>
        <begin position="38"/>
        <end position="61"/>
    </location>
</feature>
<keyword evidence="4" id="KW-1185">Reference proteome</keyword>
<dbReference type="Pfam" id="PF16087">
    <property type="entry name" value="DUF4817"/>
    <property type="match status" value="1"/>
</dbReference>
<reference evidence="3 4" key="1">
    <citation type="journal article" date="2023" name="Insect Mol. Biol.">
        <title>Genome sequencing provides insights into the evolution of gene families encoding plant cell wall-degrading enzymes in longhorned beetles.</title>
        <authorList>
            <person name="Shin N.R."/>
            <person name="Okamura Y."/>
            <person name="Kirsch R."/>
            <person name="Pauchet Y."/>
        </authorList>
    </citation>
    <scope>NUCLEOTIDE SEQUENCE [LARGE SCALE GENOMIC DNA]</scope>
    <source>
        <strain evidence="3">EAD_L_NR</strain>
    </source>
</reference>
<protein>
    <recommendedName>
        <fullName evidence="2">DUF4817 domain-containing protein</fullName>
    </recommendedName>
</protein>
<dbReference type="EMBL" id="JANEYG010000066">
    <property type="protein sequence ID" value="KAJ8914692.1"/>
    <property type="molecule type" value="Genomic_DNA"/>
</dbReference>
<name>A0AAV8VL56_9CUCU</name>
<proteinExistence type="predicted"/>
<evidence type="ECO:0000313" key="4">
    <source>
        <dbReference type="Proteomes" id="UP001159042"/>
    </source>
</evidence>
<dbReference type="PANTHER" id="PTHR47326">
    <property type="entry name" value="TRANSPOSABLE ELEMENT TC3 TRANSPOSASE-LIKE PROTEIN"/>
    <property type="match status" value="1"/>
</dbReference>
<dbReference type="InterPro" id="IPR032135">
    <property type="entry name" value="DUF4817"/>
</dbReference>
<gene>
    <name evidence="3" type="ORF">NQ315_017391</name>
</gene>
<dbReference type="Gene3D" id="2.40.70.10">
    <property type="entry name" value="Acid Proteases"/>
    <property type="match status" value="1"/>
</dbReference>